<proteinExistence type="predicted"/>
<dbReference type="EMBL" id="CM056741">
    <property type="protein sequence ID" value="KAJ8686002.1"/>
    <property type="molecule type" value="Genomic_DNA"/>
</dbReference>
<evidence type="ECO:0000313" key="1">
    <source>
        <dbReference type="EMBL" id="KAJ8686002.1"/>
    </source>
</evidence>
<reference evidence="1" key="1">
    <citation type="submission" date="2023-04" db="EMBL/GenBank/DDBJ databases">
        <title>A chromosome-level genome assembly of the parasitoid wasp Eretmocerus hayati.</title>
        <authorList>
            <person name="Zhong Y."/>
            <person name="Liu S."/>
            <person name="Liu Y."/>
        </authorList>
    </citation>
    <scope>NUCLEOTIDE SEQUENCE</scope>
    <source>
        <strain evidence="1">ZJU_SS_LIU_2023</strain>
    </source>
</reference>
<sequence>SLGVEKIHQILERVCSFITNDTRDTVSPALSFIKVYLSVVPTPMTASKLSSVMMALIHMTDDCQRHFRRVVRDILAKLTRKFGAETVRAMVPSSEIVLLKRLKNIQRIEVRKQRVNRLPNRVCKNVMDQKRSRKEAFKSIEEILADSDDDCSAADDTDIDGIPKLKTDERWIRENSNNIIDFIDPASTTNITTTNSTHNGKQQSRHGLEFRLASDGRMIISEDAIDCTSLDKEIQSRGRKRQLSSSSDKIVD</sequence>
<dbReference type="Proteomes" id="UP001239111">
    <property type="component" value="Chromosome 1"/>
</dbReference>
<feature type="non-terminal residue" evidence="1">
    <location>
        <position position="252"/>
    </location>
</feature>
<accession>A0ACC2PRF9</accession>
<organism evidence="1 2">
    <name type="scientific">Eretmocerus hayati</name>
    <dbReference type="NCBI Taxonomy" id="131215"/>
    <lineage>
        <taxon>Eukaryota</taxon>
        <taxon>Metazoa</taxon>
        <taxon>Ecdysozoa</taxon>
        <taxon>Arthropoda</taxon>
        <taxon>Hexapoda</taxon>
        <taxon>Insecta</taxon>
        <taxon>Pterygota</taxon>
        <taxon>Neoptera</taxon>
        <taxon>Endopterygota</taxon>
        <taxon>Hymenoptera</taxon>
        <taxon>Apocrita</taxon>
        <taxon>Proctotrupomorpha</taxon>
        <taxon>Chalcidoidea</taxon>
        <taxon>Aphelinidae</taxon>
        <taxon>Aphelininae</taxon>
        <taxon>Eretmocerus</taxon>
    </lineage>
</organism>
<keyword evidence="2" id="KW-1185">Reference proteome</keyword>
<feature type="non-terminal residue" evidence="1">
    <location>
        <position position="1"/>
    </location>
</feature>
<evidence type="ECO:0000313" key="2">
    <source>
        <dbReference type="Proteomes" id="UP001239111"/>
    </source>
</evidence>
<comment type="caution">
    <text evidence="1">The sequence shown here is derived from an EMBL/GenBank/DDBJ whole genome shotgun (WGS) entry which is preliminary data.</text>
</comment>
<gene>
    <name evidence="1" type="ORF">QAD02_021795</name>
</gene>
<name>A0ACC2PRF9_9HYME</name>
<protein>
    <submittedName>
        <fullName evidence="1">Uncharacterized protein</fullName>
    </submittedName>
</protein>